<dbReference type="InterPro" id="IPR018034">
    <property type="entry name" value="Kri1"/>
</dbReference>
<evidence type="ECO:0000256" key="1">
    <source>
        <dbReference type="ARBA" id="ARBA00007473"/>
    </source>
</evidence>
<dbReference type="InterPro" id="IPR024626">
    <property type="entry name" value="Kri1-like_C"/>
</dbReference>
<evidence type="ECO:0000259" key="3">
    <source>
        <dbReference type="Pfam" id="PF12936"/>
    </source>
</evidence>
<feature type="domain" description="Kri1-like C-terminal" evidence="3">
    <location>
        <begin position="494"/>
        <end position="567"/>
    </location>
</feature>
<feature type="compositionally biased region" description="Low complexity" evidence="2">
    <location>
        <begin position="182"/>
        <end position="196"/>
    </location>
</feature>
<dbReference type="GO" id="GO:0000447">
    <property type="term" value="P:endonucleolytic cleavage in ITS1 to separate SSU-rRNA from 5.8S rRNA and LSU-rRNA from tricistronic rRNA transcript (SSU-rRNA, 5.8S rRNA, LSU-rRNA)"/>
    <property type="evidence" value="ECO:0007669"/>
    <property type="project" value="TreeGrafter"/>
</dbReference>
<reference evidence="5" key="1">
    <citation type="journal article" date="2018" name="Nat. Microbiol.">
        <title>Leveraging single-cell genomics to expand the fungal tree of life.</title>
        <authorList>
            <person name="Ahrendt S.R."/>
            <person name="Quandt C.A."/>
            <person name="Ciobanu D."/>
            <person name="Clum A."/>
            <person name="Salamov A."/>
            <person name="Andreopoulos B."/>
            <person name="Cheng J.F."/>
            <person name="Woyke T."/>
            <person name="Pelin A."/>
            <person name="Henrissat B."/>
            <person name="Reynolds N.K."/>
            <person name="Benny G.L."/>
            <person name="Smith M.E."/>
            <person name="James T.Y."/>
            <person name="Grigoriev I.V."/>
        </authorList>
    </citation>
    <scope>NUCLEOTIDE SEQUENCE [LARGE SCALE GENOMIC DNA]</scope>
    <source>
        <strain evidence="5">RSA 468</strain>
    </source>
</reference>
<feature type="region of interest" description="Disordered" evidence="2">
    <location>
        <begin position="1"/>
        <end position="20"/>
    </location>
</feature>
<dbReference type="GO" id="GO:0005730">
    <property type="term" value="C:nucleolus"/>
    <property type="evidence" value="ECO:0007669"/>
    <property type="project" value="TreeGrafter"/>
</dbReference>
<organism evidence="4 5">
    <name type="scientific">Dimargaris cristalligena</name>
    <dbReference type="NCBI Taxonomy" id="215637"/>
    <lineage>
        <taxon>Eukaryota</taxon>
        <taxon>Fungi</taxon>
        <taxon>Fungi incertae sedis</taxon>
        <taxon>Zoopagomycota</taxon>
        <taxon>Kickxellomycotina</taxon>
        <taxon>Dimargaritomycetes</taxon>
        <taxon>Dimargaritales</taxon>
        <taxon>Dimargaritaceae</taxon>
        <taxon>Dimargaris</taxon>
    </lineage>
</organism>
<feature type="compositionally biased region" description="Acidic residues" evidence="2">
    <location>
        <begin position="82"/>
        <end position="102"/>
    </location>
</feature>
<feature type="compositionally biased region" description="Acidic residues" evidence="2">
    <location>
        <begin position="490"/>
        <end position="503"/>
    </location>
</feature>
<dbReference type="AlphaFoldDB" id="A0A4P9ZR42"/>
<dbReference type="STRING" id="215637.A0A4P9ZR42"/>
<dbReference type="PANTHER" id="PTHR14490:SF5">
    <property type="entry name" value="PROTEIN KRI1 HOMOLOG"/>
    <property type="match status" value="1"/>
</dbReference>
<evidence type="ECO:0000313" key="5">
    <source>
        <dbReference type="Proteomes" id="UP000268162"/>
    </source>
</evidence>
<dbReference type="PANTHER" id="PTHR14490">
    <property type="entry name" value="ZINC FINGER, ZZ TYPE"/>
    <property type="match status" value="1"/>
</dbReference>
<evidence type="ECO:0000256" key="2">
    <source>
        <dbReference type="SAM" id="MobiDB-lite"/>
    </source>
</evidence>
<keyword evidence="5" id="KW-1185">Reference proteome</keyword>
<comment type="similarity">
    <text evidence="1">Belongs to the KRI1 family.</text>
</comment>
<sequence>MASYNDDSPMPSATVPETERMPYAEEYTILNAHFKGTEISEKKLLKMARAMRKYDLSPDDPSLLESGGGESDSDNSVGGGSDGDDDDNSDNDDDDDNDDDASAWDAPDVDIQVLKTISAIRSKNNRVYDSQVNFFDESQMASIRQEWQKRQAGRQDKSVKPASQTAEASSNAPSGGDGGSSSSGQESDSDSGNSSESESESEPETEAEAQPKKRISDSKLSHADQQDFFKRQLRAAADGVGLSEPEDESGMFAVKDKTEEEIAQEQEEYRQFLLENVNNDVEASSAFQEWSGLGLTEPANADDQFLMGYLTNRGWQDKTAQPTKMDKKEVLKLIEDQDEEEIMDAFEEAYDFRFEDGSSAYYQKPLDSSLCGRRKESRRKIARQRLAEQKRQEKLARKQELAHLTKTVGSDRSAAAAVSASVSTKQLAKLRRITGNPNLTLDDAMLEGDFLDSNHEQLMEKLLSAGADENMNEKPVFSDDEDDLGRNVEQESDDADDNDDDDSSIAFKYQKVKNEDYGLSAVEILLADDADLESYINIDELAPYRTPFISANTGNGKQRTSRYSASRRQRKPRHRNKNQRTEMAQGGEDGNAPSTWTTNDV</sequence>
<feature type="region of interest" description="Disordered" evidence="2">
    <location>
        <begin position="143"/>
        <end position="251"/>
    </location>
</feature>
<dbReference type="Proteomes" id="UP000268162">
    <property type="component" value="Unassembled WGS sequence"/>
</dbReference>
<proteinExistence type="inferred from homology"/>
<dbReference type="EMBL" id="ML002783">
    <property type="protein sequence ID" value="RKP35805.1"/>
    <property type="molecule type" value="Genomic_DNA"/>
</dbReference>
<feature type="compositionally biased region" description="Polar residues" evidence="2">
    <location>
        <begin position="549"/>
        <end position="564"/>
    </location>
</feature>
<feature type="region of interest" description="Disordered" evidence="2">
    <location>
        <begin position="547"/>
        <end position="601"/>
    </location>
</feature>
<feature type="region of interest" description="Disordered" evidence="2">
    <location>
        <begin position="56"/>
        <end position="111"/>
    </location>
</feature>
<gene>
    <name evidence="4" type="ORF">BJ085DRAFT_27140</name>
</gene>
<feature type="region of interest" description="Disordered" evidence="2">
    <location>
        <begin position="465"/>
        <end position="503"/>
    </location>
</feature>
<name>A0A4P9ZR42_9FUNG</name>
<feature type="compositionally biased region" description="Polar residues" evidence="2">
    <location>
        <begin position="592"/>
        <end position="601"/>
    </location>
</feature>
<protein>
    <recommendedName>
        <fullName evidence="3">Kri1-like C-terminal domain-containing protein</fullName>
    </recommendedName>
</protein>
<dbReference type="GO" id="GO:0030686">
    <property type="term" value="C:90S preribosome"/>
    <property type="evidence" value="ECO:0007669"/>
    <property type="project" value="TreeGrafter"/>
</dbReference>
<feature type="compositionally biased region" description="Acidic residues" evidence="2">
    <location>
        <begin position="197"/>
        <end position="207"/>
    </location>
</feature>
<feature type="compositionally biased region" description="Basic and acidic residues" evidence="2">
    <location>
        <begin position="209"/>
        <end position="230"/>
    </location>
</feature>
<feature type="compositionally biased region" description="Basic and acidic residues" evidence="2">
    <location>
        <begin position="146"/>
        <end position="159"/>
    </location>
</feature>
<dbReference type="Pfam" id="PF12936">
    <property type="entry name" value="Kri1_C"/>
    <property type="match status" value="1"/>
</dbReference>
<evidence type="ECO:0000313" key="4">
    <source>
        <dbReference type="EMBL" id="RKP35805.1"/>
    </source>
</evidence>
<feature type="compositionally biased region" description="Basic residues" evidence="2">
    <location>
        <begin position="565"/>
        <end position="578"/>
    </location>
</feature>
<accession>A0A4P9ZR42</accession>